<dbReference type="InterPro" id="IPR011043">
    <property type="entry name" value="Gal_Oxase/kelch_b-propeller"/>
</dbReference>
<evidence type="ECO:0000313" key="2">
    <source>
        <dbReference type="EMBL" id="CAG8576322.1"/>
    </source>
</evidence>
<accession>A0A9N9BT62</accession>
<dbReference type="Gene3D" id="1.20.1270.70">
    <property type="entry name" value="Designed single chain three-helix bundle"/>
    <property type="match status" value="1"/>
</dbReference>
<dbReference type="SUPFAM" id="SSF50965">
    <property type="entry name" value="Galactose oxidase, central domain"/>
    <property type="match status" value="1"/>
</dbReference>
<gene>
    <name evidence="2" type="ORF">AMORRO_LOCUS6708</name>
</gene>
<protein>
    <submittedName>
        <fullName evidence="2">1905_t:CDS:1</fullName>
    </submittedName>
</protein>
<organism evidence="2 3">
    <name type="scientific">Acaulospora morrowiae</name>
    <dbReference type="NCBI Taxonomy" id="94023"/>
    <lineage>
        <taxon>Eukaryota</taxon>
        <taxon>Fungi</taxon>
        <taxon>Fungi incertae sedis</taxon>
        <taxon>Mucoromycota</taxon>
        <taxon>Glomeromycotina</taxon>
        <taxon>Glomeromycetes</taxon>
        <taxon>Diversisporales</taxon>
        <taxon>Acaulosporaceae</taxon>
        <taxon>Acaulospora</taxon>
    </lineage>
</organism>
<reference evidence="2" key="1">
    <citation type="submission" date="2021-06" db="EMBL/GenBank/DDBJ databases">
        <authorList>
            <person name="Kallberg Y."/>
            <person name="Tangrot J."/>
            <person name="Rosling A."/>
        </authorList>
    </citation>
    <scope>NUCLEOTIDE SEQUENCE</scope>
    <source>
        <strain evidence="2">CL551</strain>
    </source>
</reference>
<evidence type="ECO:0000256" key="1">
    <source>
        <dbReference type="SAM" id="Coils"/>
    </source>
</evidence>
<keyword evidence="3" id="KW-1185">Reference proteome</keyword>
<feature type="non-terminal residue" evidence="2">
    <location>
        <position position="381"/>
    </location>
</feature>
<dbReference type="AlphaFoldDB" id="A0A9N9BT62"/>
<dbReference type="Proteomes" id="UP000789342">
    <property type="component" value="Unassembled WGS sequence"/>
</dbReference>
<sequence>MKYVATSCNQHDNVILSRDMVKYDQSVCMWEFVEGEKGEPKLKKVFIKGNSDNSLDLKNLISKWRLAKVSDCKHILLRIDRDTPYDFEIIDIKTKSKKILNAQGLKGRTCDATFLKDGRLMIVKGEPVYQVYIFSNKENQWHHTNSIKLLKFDSCVISQERLLVLLDIPLVIMQWNLETLKFEAKYELNWNLSWYSSWKRILYDKFIIPGHMNERDSIIPGYIIQFNEDCLEKIESLSQNIEWVKYLKEKSGEYNRIDSHSCEKEIIETIENTLKKAYESKEDMTQDFDTLKTYESNEEIRPWEVKYYEASIDELTRYVKKVENEIYEEVSRPHLSDAIKKIVQYEKNVDKKISDLDKKFDELDKKFDELDEKLEKLEKID</sequence>
<name>A0A9N9BT62_9GLOM</name>
<dbReference type="EMBL" id="CAJVPV010004596">
    <property type="protein sequence ID" value="CAG8576322.1"/>
    <property type="molecule type" value="Genomic_DNA"/>
</dbReference>
<feature type="coiled-coil region" evidence="1">
    <location>
        <begin position="267"/>
        <end position="325"/>
    </location>
</feature>
<evidence type="ECO:0000313" key="3">
    <source>
        <dbReference type="Proteomes" id="UP000789342"/>
    </source>
</evidence>
<keyword evidence="1" id="KW-0175">Coiled coil</keyword>
<comment type="caution">
    <text evidence="2">The sequence shown here is derived from an EMBL/GenBank/DDBJ whole genome shotgun (WGS) entry which is preliminary data.</text>
</comment>
<dbReference type="OrthoDB" id="2413930at2759"/>
<proteinExistence type="predicted"/>
<feature type="non-terminal residue" evidence="2">
    <location>
        <position position="1"/>
    </location>
</feature>
<feature type="coiled-coil region" evidence="1">
    <location>
        <begin position="353"/>
        <end position="380"/>
    </location>
</feature>